<name>A0A1D3CYZ9_9EIME</name>
<protein>
    <submittedName>
        <fullName evidence="2">Uncharacterized protein</fullName>
    </submittedName>
</protein>
<sequence>MAAKGTVEFMAPKMERSKLQMEYRSRLVALPRHDVLALGLSLAHIWSAFNLVLAAYPWVERCITPYLQPGVLLSPKSIVHMTVVNPQLRITEKNAFAYLSVANTLETLREDPEEGKRLLEKLRDSAILNLSLHRGQRTMVDLQGPEGHKQAFRVLKALQDLGGSVPSYAPTADKEGGSENKTEDIKAAAMTPPIAERRTEEETLLRPY</sequence>
<evidence type="ECO:0000313" key="3">
    <source>
        <dbReference type="Proteomes" id="UP000095192"/>
    </source>
</evidence>
<comment type="caution">
    <text evidence="2">The sequence shown here is derived from an EMBL/GenBank/DDBJ whole genome shotgun (WGS) entry which is preliminary data.</text>
</comment>
<feature type="compositionally biased region" description="Basic and acidic residues" evidence="1">
    <location>
        <begin position="172"/>
        <end position="185"/>
    </location>
</feature>
<keyword evidence="3" id="KW-1185">Reference proteome</keyword>
<accession>A0A1D3CYZ9</accession>
<dbReference type="InParanoid" id="A0A1D3CYZ9"/>
<dbReference type="EMBL" id="JROU02001476">
    <property type="protein sequence ID" value="OEH76396.1"/>
    <property type="molecule type" value="Genomic_DNA"/>
</dbReference>
<proteinExistence type="predicted"/>
<dbReference type="VEuPathDB" id="ToxoDB:LOC34619879"/>
<reference evidence="2 3" key="1">
    <citation type="journal article" date="2016" name="BMC Genomics">
        <title>Comparative genomics reveals Cyclospora cayetanensis possesses coccidia-like metabolism and invasion components but unique surface antigens.</title>
        <authorList>
            <person name="Liu S."/>
            <person name="Wang L."/>
            <person name="Zheng H."/>
            <person name="Xu Z."/>
            <person name="Roellig D.M."/>
            <person name="Li N."/>
            <person name="Frace M.A."/>
            <person name="Tang K."/>
            <person name="Arrowood M.J."/>
            <person name="Moss D.M."/>
            <person name="Zhang L."/>
            <person name="Feng Y."/>
            <person name="Xiao L."/>
        </authorList>
    </citation>
    <scope>NUCLEOTIDE SEQUENCE [LARGE SCALE GENOMIC DNA]</scope>
    <source>
        <strain evidence="2 3">CHN_HEN01</strain>
    </source>
</reference>
<evidence type="ECO:0000313" key="2">
    <source>
        <dbReference type="EMBL" id="OEH76396.1"/>
    </source>
</evidence>
<dbReference type="AlphaFoldDB" id="A0A1D3CYZ9"/>
<feature type="region of interest" description="Disordered" evidence="1">
    <location>
        <begin position="166"/>
        <end position="185"/>
    </location>
</feature>
<dbReference type="Proteomes" id="UP000095192">
    <property type="component" value="Unassembled WGS sequence"/>
</dbReference>
<organism evidence="2 3">
    <name type="scientific">Cyclospora cayetanensis</name>
    <dbReference type="NCBI Taxonomy" id="88456"/>
    <lineage>
        <taxon>Eukaryota</taxon>
        <taxon>Sar</taxon>
        <taxon>Alveolata</taxon>
        <taxon>Apicomplexa</taxon>
        <taxon>Conoidasida</taxon>
        <taxon>Coccidia</taxon>
        <taxon>Eucoccidiorida</taxon>
        <taxon>Eimeriorina</taxon>
        <taxon>Eimeriidae</taxon>
        <taxon>Cyclospora</taxon>
    </lineage>
</organism>
<dbReference type="VEuPathDB" id="ToxoDB:cyc_03131"/>
<gene>
    <name evidence="2" type="ORF">cyc_03131</name>
</gene>
<evidence type="ECO:0000256" key="1">
    <source>
        <dbReference type="SAM" id="MobiDB-lite"/>
    </source>
</evidence>